<evidence type="ECO:0000256" key="2">
    <source>
        <dbReference type="SAM" id="Phobius"/>
    </source>
</evidence>
<dbReference type="HOGENOM" id="CLU_137989_0_0_11"/>
<keyword evidence="2" id="KW-0472">Membrane</keyword>
<feature type="transmembrane region" description="Helical" evidence="2">
    <location>
        <begin position="53"/>
        <end position="71"/>
    </location>
</feature>
<evidence type="ECO:0000313" key="4">
    <source>
        <dbReference type="Proteomes" id="UP000032604"/>
    </source>
</evidence>
<feature type="transmembrane region" description="Helical" evidence="2">
    <location>
        <begin position="83"/>
        <end position="100"/>
    </location>
</feature>
<protein>
    <submittedName>
        <fullName evidence="3">Uncharacterized protein</fullName>
    </submittedName>
</protein>
<dbReference type="AlphaFoldDB" id="A0A0D5CE25"/>
<keyword evidence="2" id="KW-1133">Transmembrane helix</keyword>
<reference evidence="3 4" key="1">
    <citation type="journal article" date="2015" name="Genome Announc.">
        <title>Complete Genome Sequence of Clavibacter michiganensis subsp. insidiosus R1-1 Using PacBio Single-Molecule Real-Time Technology.</title>
        <authorList>
            <person name="Lu Y."/>
            <person name="Samac D.A."/>
            <person name="Glazebrook J."/>
            <person name="Ishimaru C.A."/>
        </authorList>
    </citation>
    <scope>NUCLEOTIDE SEQUENCE [LARGE SCALE GENOMIC DNA]</scope>
    <source>
        <strain evidence="3 4">R1-1</strain>
    </source>
</reference>
<organism evidence="3 4">
    <name type="scientific">Clavibacter michiganensis subsp. insidiosus</name>
    <dbReference type="NCBI Taxonomy" id="33014"/>
    <lineage>
        <taxon>Bacteria</taxon>
        <taxon>Bacillati</taxon>
        <taxon>Actinomycetota</taxon>
        <taxon>Actinomycetes</taxon>
        <taxon>Micrococcales</taxon>
        <taxon>Microbacteriaceae</taxon>
        <taxon>Clavibacter</taxon>
    </lineage>
</organism>
<feature type="transmembrane region" description="Helical" evidence="2">
    <location>
        <begin position="106"/>
        <end position="127"/>
    </location>
</feature>
<accession>A0A0D5CE25</accession>
<dbReference type="Proteomes" id="UP000032604">
    <property type="component" value="Chromosome"/>
</dbReference>
<evidence type="ECO:0000313" key="3">
    <source>
        <dbReference type="EMBL" id="AJW77873.1"/>
    </source>
</evidence>
<keyword evidence="2" id="KW-0812">Transmembrane</keyword>
<dbReference type="RefSeq" id="WP_045526168.1">
    <property type="nucleotide sequence ID" value="NZ_CP011043.1"/>
</dbReference>
<gene>
    <name evidence="3" type="ORF">VO01_00780</name>
</gene>
<feature type="region of interest" description="Disordered" evidence="1">
    <location>
        <begin position="1"/>
        <end position="22"/>
    </location>
</feature>
<proteinExistence type="predicted"/>
<evidence type="ECO:0000256" key="1">
    <source>
        <dbReference type="SAM" id="MobiDB-lite"/>
    </source>
</evidence>
<sequence length="139" mass="14583">MSGGRSRAVPAARSGTRPARRPPGHYTLAGGLRFLAELVAWIATPWALWPHSIPLAVGAVVLLIGLPAVFSTPGDRPGGDGPIAAPGIVTILLVLLQLVPASLAAWAIWPVWIAVAVTALCVAVVVTEQPRWRALTRRP</sequence>
<dbReference type="EMBL" id="CP011043">
    <property type="protein sequence ID" value="AJW77873.1"/>
    <property type="molecule type" value="Genomic_DNA"/>
</dbReference>
<dbReference type="PATRIC" id="fig|33014.5.peg.174"/>
<name>A0A0D5CE25_9MICO</name>
<dbReference type="KEGG" id="cmh:VO01_00780"/>
<dbReference type="OrthoDB" id="6387906at2"/>